<evidence type="ECO:0000313" key="3">
    <source>
        <dbReference type="Proteomes" id="UP000184063"/>
    </source>
</evidence>
<dbReference type="Gene3D" id="3.90.1200.10">
    <property type="match status" value="1"/>
</dbReference>
<dbReference type="PANTHER" id="PTHR21310">
    <property type="entry name" value="AMINOGLYCOSIDE PHOSPHOTRANSFERASE-RELATED-RELATED"/>
    <property type="match status" value="1"/>
</dbReference>
<evidence type="ECO:0000313" key="2">
    <source>
        <dbReference type="EMBL" id="OJZ81404.1"/>
    </source>
</evidence>
<dbReference type="AlphaFoldDB" id="A0A1M3T3R4"/>
<name>A0A1M3T3R4_ASPLC</name>
<organism evidence="2 3">
    <name type="scientific">Aspergillus luchuensis (strain CBS 106.47)</name>
    <dbReference type="NCBI Taxonomy" id="1137211"/>
    <lineage>
        <taxon>Eukaryota</taxon>
        <taxon>Fungi</taxon>
        <taxon>Dikarya</taxon>
        <taxon>Ascomycota</taxon>
        <taxon>Pezizomycotina</taxon>
        <taxon>Eurotiomycetes</taxon>
        <taxon>Eurotiomycetidae</taxon>
        <taxon>Eurotiales</taxon>
        <taxon>Aspergillaceae</taxon>
        <taxon>Aspergillus</taxon>
        <taxon>Aspergillus subgen. Circumdati</taxon>
    </lineage>
</organism>
<protein>
    <recommendedName>
        <fullName evidence="1">Aminoglycoside phosphotransferase domain-containing protein</fullName>
    </recommendedName>
</protein>
<reference evidence="3" key="1">
    <citation type="journal article" date="2017" name="Genome Biol.">
        <title>Comparative genomics reveals high biological diversity and specific adaptations in the industrially and medically important fungal genus Aspergillus.</title>
        <authorList>
            <person name="de Vries R.P."/>
            <person name="Riley R."/>
            <person name="Wiebenga A."/>
            <person name="Aguilar-Osorio G."/>
            <person name="Amillis S."/>
            <person name="Uchima C.A."/>
            <person name="Anderluh G."/>
            <person name="Asadollahi M."/>
            <person name="Askin M."/>
            <person name="Barry K."/>
            <person name="Battaglia E."/>
            <person name="Bayram O."/>
            <person name="Benocci T."/>
            <person name="Braus-Stromeyer S.A."/>
            <person name="Caldana C."/>
            <person name="Canovas D."/>
            <person name="Cerqueira G.C."/>
            <person name="Chen F."/>
            <person name="Chen W."/>
            <person name="Choi C."/>
            <person name="Clum A."/>
            <person name="Dos Santos R.A."/>
            <person name="Damasio A.R."/>
            <person name="Diallinas G."/>
            <person name="Emri T."/>
            <person name="Fekete E."/>
            <person name="Flipphi M."/>
            <person name="Freyberg S."/>
            <person name="Gallo A."/>
            <person name="Gournas C."/>
            <person name="Habgood R."/>
            <person name="Hainaut M."/>
            <person name="Harispe M.L."/>
            <person name="Henrissat B."/>
            <person name="Hilden K.S."/>
            <person name="Hope R."/>
            <person name="Hossain A."/>
            <person name="Karabika E."/>
            <person name="Karaffa L."/>
            <person name="Karanyi Z."/>
            <person name="Krasevec N."/>
            <person name="Kuo A."/>
            <person name="Kusch H."/>
            <person name="LaButti K."/>
            <person name="Lagendijk E.L."/>
            <person name="Lapidus A."/>
            <person name="Levasseur A."/>
            <person name="Lindquist E."/>
            <person name="Lipzen A."/>
            <person name="Logrieco A.F."/>
            <person name="MacCabe A."/>
            <person name="Maekelae M.R."/>
            <person name="Malavazi I."/>
            <person name="Melin P."/>
            <person name="Meyer V."/>
            <person name="Mielnichuk N."/>
            <person name="Miskei M."/>
            <person name="Molnar A.P."/>
            <person name="Mule G."/>
            <person name="Ngan C.Y."/>
            <person name="Orejas M."/>
            <person name="Orosz E."/>
            <person name="Ouedraogo J.P."/>
            <person name="Overkamp K.M."/>
            <person name="Park H.-S."/>
            <person name="Perrone G."/>
            <person name="Piumi F."/>
            <person name="Punt P.J."/>
            <person name="Ram A.F."/>
            <person name="Ramon A."/>
            <person name="Rauscher S."/>
            <person name="Record E."/>
            <person name="Riano-Pachon D.M."/>
            <person name="Robert V."/>
            <person name="Roehrig J."/>
            <person name="Ruller R."/>
            <person name="Salamov A."/>
            <person name="Salih N.S."/>
            <person name="Samson R.A."/>
            <person name="Sandor E."/>
            <person name="Sanguinetti M."/>
            <person name="Schuetze T."/>
            <person name="Sepcic K."/>
            <person name="Shelest E."/>
            <person name="Sherlock G."/>
            <person name="Sophianopoulou V."/>
            <person name="Squina F.M."/>
            <person name="Sun H."/>
            <person name="Susca A."/>
            <person name="Todd R.B."/>
            <person name="Tsang A."/>
            <person name="Unkles S.E."/>
            <person name="van de Wiele N."/>
            <person name="van Rossen-Uffink D."/>
            <person name="Oliveira J.V."/>
            <person name="Vesth T.C."/>
            <person name="Visser J."/>
            <person name="Yu J.-H."/>
            <person name="Zhou M."/>
            <person name="Andersen M.R."/>
            <person name="Archer D.B."/>
            <person name="Baker S.E."/>
            <person name="Benoit I."/>
            <person name="Brakhage A.A."/>
            <person name="Braus G.H."/>
            <person name="Fischer R."/>
            <person name="Frisvad J.C."/>
            <person name="Goldman G.H."/>
            <person name="Houbraken J."/>
            <person name="Oakley B."/>
            <person name="Pocsi I."/>
            <person name="Scazzocchio C."/>
            <person name="Seiboth B."/>
            <person name="vanKuyk P.A."/>
            <person name="Wortman J."/>
            <person name="Dyer P.S."/>
            <person name="Grigoriev I.V."/>
        </authorList>
    </citation>
    <scope>NUCLEOTIDE SEQUENCE [LARGE SCALE GENOMIC DNA]</scope>
    <source>
        <strain evidence="3">CBS 106.47</strain>
    </source>
</reference>
<gene>
    <name evidence="2" type="ORF">ASPFODRAFT_37750</name>
</gene>
<dbReference type="PANTHER" id="PTHR21310:SF37">
    <property type="entry name" value="AMINOGLYCOSIDE PHOSPHOTRANSFERASE DOMAIN-CONTAINING PROTEIN"/>
    <property type="match status" value="1"/>
</dbReference>
<sequence length="548" mass="62499">MLQVYILQQIPNCYGVPVSGVVHDKRGNSSLLHIISQQTWCRVLLGSLDSQLFIPAAPIGPEDTRLSVPNAKPRFWKRIDKPIAVVPLLPPTPTSTTMDWDHLAEEYNDKLFAGWLQLLSQQSPALPSRLATQHRRGTARVADVSQFTTGAYNICCIVTFGDGFRALVRFPILGRSRFRTEKSRNEASVMKLLSQNTALPVPRILGMGRWGCGPYLVITFIEGMLLSNRLGDPTIQSPSLNPNVSDSDIQSAYRVMAQVILELSKPIFSSIGALEEGSQMWKVAQRPLTLNMNELVRVGNLPPGIFAEGTFSTAGEYFEELARQQLLHLQYQRNDAVDDEQDCRKKYIARWLFRKIAREYNKQQSGPFHLYCDDLRPSNVLVAGQDFSLTGVIDWEFTYVAPAEFTYTAPWWLLFESPEAWESDLHVFLARYTPRLHLFLSALRSCEDEMIRKGALKEYQRLSGHMAESLNSGLFWFCLAARKSYMFDDIYWQFLDKRHYGQGSLEDRLSLLSQEDLDGLEMFVSLKMQQARENRLDEHISIDKLIDL</sequence>
<accession>A0A1M3T3R4</accession>
<proteinExistence type="predicted"/>
<dbReference type="InterPro" id="IPR051678">
    <property type="entry name" value="AGP_Transferase"/>
</dbReference>
<feature type="domain" description="Aminoglycoside phosphotransferase" evidence="1">
    <location>
        <begin position="179"/>
        <end position="405"/>
    </location>
</feature>
<dbReference type="OrthoDB" id="5412996at2759"/>
<dbReference type="VEuPathDB" id="FungiDB:ASPFODRAFT_37750"/>
<dbReference type="EMBL" id="KV878251">
    <property type="protein sequence ID" value="OJZ81404.1"/>
    <property type="molecule type" value="Genomic_DNA"/>
</dbReference>
<dbReference type="Proteomes" id="UP000184063">
    <property type="component" value="Unassembled WGS sequence"/>
</dbReference>
<dbReference type="InterPro" id="IPR011009">
    <property type="entry name" value="Kinase-like_dom_sf"/>
</dbReference>
<dbReference type="SUPFAM" id="SSF56112">
    <property type="entry name" value="Protein kinase-like (PK-like)"/>
    <property type="match status" value="1"/>
</dbReference>
<evidence type="ECO:0000259" key="1">
    <source>
        <dbReference type="Pfam" id="PF01636"/>
    </source>
</evidence>
<dbReference type="InterPro" id="IPR002575">
    <property type="entry name" value="Aminoglycoside_PTrfase"/>
</dbReference>
<dbReference type="Pfam" id="PF01636">
    <property type="entry name" value="APH"/>
    <property type="match status" value="1"/>
</dbReference>